<name>A0A8E2JUP4_9PEZI</name>
<organism evidence="1 2">
    <name type="scientific">Glonium stellatum</name>
    <dbReference type="NCBI Taxonomy" id="574774"/>
    <lineage>
        <taxon>Eukaryota</taxon>
        <taxon>Fungi</taxon>
        <taxon>Dikarya</taxon>
        <taxon>Ascomycota</taxon>
        <taxon>Pezizomycotina</taxon>
        <taxon>Dothideomycetes</taxon>
        <taxon>Pleosporomycetidae</taxon>
        <taxon>Gloniales</taxon>
        <taxon>Gloniaceae</taxon>
        <taxon>Glonium</taxon>
    </lineage>
</organism>
<proteinExistence type="predicted"/>
<evidence type="ECO:0008006" key="3">
    <source>
        <dbReference type="Google" id="ProtNLM"/>
    </source>
</evidence>
<dbReference type="Proteomes" id="UP000250140">
    <property type="component" value="Unassembled WGS sequence"/>
</dbReference>
<evidence type="ECO:0000313" key="2">
    <source>
        <dbReference type="Proteomes" id="UP000250140"/>
    </source>
</evidence>
<sequence length="153" mass="17262">MDPLSITASIIAVLQATSSIVSVCYEFRAALKKSPWSLTCVMDETRDLRNVLENLEHLSKRLDEPSVADAKRRRAFSLLCDPNIGPLTRCHQELSFLENKIVSSSGYGKADTKRRTFMQVIGWQLKECDVKLCLERIQKCKDTLLLAITTDEA</sequence>
<protein>
    <recommendedName>
        <fullName evidence="3">Fungal N-terminal domain-containing protein</fullName>
    </recommendedName>
</protein>
<dbReference type="OrthoDB" id="195446at2759"/>
<keyword evidence="2" id="KW-1185">Reference proteome</keyword>
<gene>
    <name evidence="1" type="ORF">AOQ84DRAFT_403155</name>
</gene>
<evidence type="ECO:0000313" key="1">
    <source>
        <dbReference type="EMBL" id="OCL09904.1"/>
    </source>
</evidence>
<accession>A0A8E2JUP4</accession>
<dbReference type="EMBL" id="KV749340">
    <property type="protein sequence ID" value="OCL09904.1"/>
    <property type="molecule type" value="Genomic_DNA"/>
</dbReference>
<reference evidence="1 2" key="1">
    <citation type="journal article" date="2016" name="Nat. Commun.">
        <title>Ectomycorrhizal ecology is imprinted in the genome of the dominant symbiotic fungus Cenococcum geophilum.</title>
        <authorList>
            <consortium name="DOE Joint Genome Institute"/>
            <person name="Peter M."/>
            <person name="Kohler A."/>
            <person name="Ohm R.A."/>
            <person name="Kuo A."/>
            <person name="Krutzmann J."/>
            <person name="Morin E."/>
            <person name="Arend M."/>
            <person name="Barry K.W."/>
            <person name="Binder M."/>
            <person name="Choi C."/>
            <person name="Clum A."/>
            <person name="Copeland A."/>
            <person name="Grisel N."/>
            <person name="Haridas S."/>
            <person name="Kipfer T."/>
            <person name="LaButti K."/>
            <person name="Lindquist E."/>
            <person name="Lipzen A."/>
            <person name="Maire R."/>
            <person name="Meier B."/>
            <person name="Mihaltcheva S."/>
            <person name="Molinier V."/>
            <person name="Murat C."/>
            <person name="Poggeler S."/>
            <person name="Quandt C.A."/>
            <person name="Sperisen C."/>
            <person name="Tritt A."/>
            <person name="Tisserant E."/>
            <person name="Crous P.W."/>
            <person name="Henrissat B."/>
            <person name="Nehls U."/>
            <person name="Egli S."/>
            <person name="Spatafora J.W."/>
            <person name="Grigoriev I.V."/>
            <person name="Martin F.M."/>
        </authorList>
    </citation>
    <scope>NUCLEOTIDE SEQUENCE [LARGE SCALE GENOMIC DNA]</scope>
    <source>
        <strain evidence="1 2">CBS 207.34</strain>
    </source>
</reference>
<dbReference type="AlphaFoldDB" id="A0A8E2JUP4"/>